<dbReference type="Pfam" id="PF01734">
    <property type="entry name" value="Patatin"/>
    <property type="match status" value="1"/>
</dbReference>
<feature type="signal peptide" evidence="5">
    <location>
        <begin position="1"/>
        <end position="18"/>
    </location>
</feature>
<dbReference type="SUPFAM" id="SSF52151">
    <property type="entry name" value="FabD/lysophospholipase-like"/>
    <property type="match status" value="1"/>
</dbReference>
<dbReference type="InterPro" id="IPR002641">
    <property type="entry name" value="PNPLA_dom"/>
</dbReference>
<organism evidence="7 8">
    <name type="scientific">Vibrio ulleungensis</name>
    <dbReference type="NCBI Taxonomy" id="2807619"/>
    <lineage>
        <taxon>Bacteria</taxon>
        <taxon>Pseudomonadati</taxon>
        <taxon>Pseudomonadota</taxon>
        <taxon>Gammaproteobacteria</taxon>
        <taxon>Vibrionales</taxon>
        <taxon>Vibrionaceae</taxon>
        <taxon>Vibrio</taxon>
    </lineage>
</organism>
<dbReference type="PROSITE" id="PS51257">
    <property type="entry name" value="PROKAR_LIPOPROTEIN"/>
    <property type="match status" value="1"/>
</dbReference>
<dbReference type="Proteomes" id="UP000809621">
    <property type="component" value="Unassembled WGS sequence"/>
</dbReference>
<feature type="active site" description="Nucleophile" evidence="4">
    <location>
        <position position="116"/>
    </location>
</feature>
<dbReference type="PANTHER" id="PTHR14226:SF74">
    <property type="entry name" value="BLR4684 PROTEIN"/>
    <property type="match status" value="1"/>
</dbReference>
<feature type="domain" description="PNPLA" evidence="6">
    <location>
        <begin position="81"/>
        <end position="276"/>
    </location>
</feature>
<dbReference type="InterPro" id="IPR016035">
    <property type="entry name" value="Acyl_Trfase/lysoPLipase"/>
</dbReference>
<evidence type="ECO:0000256" key="5">
    <source>
        <dbReference type="SAM" id="SignalP"/>
    </source>
</evidence>
<feature type="active site" description="Proton acceptor" evidence="4">
    <location>
        <position position="260"/>
    </location>
</feature>
<name>A0ABS2HCJ3_9VIBR</name>
<dbReference type="EMBL" id="JAFEUM010000001">
    <property type="protein sequence ID" value="MBM7035315.1"/>
    <property type="molecule type" value="Genomic_DNA"/>
</dbReference>
<keyword evidence="2 4" id="KW-0442">Lipid degradation</keyword>
<evidence type="ECO:0000313" key="8">
    <source>
        <dbReference type="Proteomes" id="UP000809621"/>
    </source>
</evidence>
<evidence type="ECO:0000256" key="2">
    <source>
        <dbReference type="ARBA" id="ARBA00022963"/>
    </source>
</evidence>
<dbReference type="PANTHER" id="PTHR14226">
    <property type="entry name" value="NEUROPATHY TARGET ESTERASE/SWISS CHEESE D.MELANOGASTER"/>
    <property type="match status" value="1"/>
</dbReference>
<dbReference type="RefSeq" id="WP_205156926.1">
    <property type="nucleotide sequence ID" value="NZ_JAFEUM010000001.1"/>
</dbReference>
<feature type="short sequence motif" description="GXSXG" evidence="4">
    <location>
        <begin position="114"/>
        <end position="118"/>
    </location>
</feature>
<proteinExistence type="predicted"/>
<evidence type="ECO:0000313" key="7">
    <source>
        <dbReference type="EMBL" id="MBM7035315.1"/>
    </source>
</evidence>
<dbReference type="Gene3D" id="3.40.1090.10">
    <property type="entry name" value="Cytosolic phospholipase A2 catalytic domain"/>
    <property type="match status" value="1"/>
</dbReference>
<feature type="short sequence motif" description="GXGXXG" evidence="4">
    <location>
        <begin position="85"/>
        <end position="90"/>
    </location>
</feature>
<gene>
    <name evidence="7" type="ORF">JQC93_02755</name>
</gene>
<dbReference type="InterPro" id="IPR050301">
    <property type="entry name" value="NTE"/>
</dbReference>
<protein>
    <submittedName>
        <fullName evidence="7">Patatin-like phospholipase family protein</fullName>
    </submittedName>
</protein>
<keyword evidence="5" id="KW-0732">Signal</keyword>
<dbReference type="PROSITE" id="PS51635">
    <property type="entry name" value="PNPLA"/>
    <property type="match status" value="1"/>
</dbReference>
<evidence type="ECO:0000256" key="1">
    <source>
        <dbReference type="ARBA" id="ARBA00022801"/>
    </source>
</evidence>
<comment type="caution">
    <text evidence="7">The sequence shown here is derived from an EMBL/GenBank/DDBJ whole genome shotgun (WGS) entry which is preliminary data.</text>
</comment>
<sequence>MKLRNIVLLLLIAVTVTACSSSHPLDHRTTQDSYQDAVIAGAEDYIGEPLRFWASDQPDFLFDHTLQQSPLVVKGDRLSILALSGGGAKGAFGAGVVVGLNDQGKLPDYTIVTGISVGALIAPFVYVGDSELDRLHDVMLQLSDEAILGKKNVMNTLFKDAMSSGENMLDFLAQAYPEAMIDEVAQRHREGKRLFIGSTHFDSGELMIWNLGAIANSSLDNKVALFHQVLASSASIPGVFPPQFIDVVEGQELREELHVDGGLSAQVFFNPSQFEYQQLSHALGLTKSPQLDVIRNGVLSQPFHPVKDNGIELLSKSLSNLTLLQARGDIYRMQYFSAIDDIDMQFTYLESDLSEYKKTKQMFDAEHMKAMYNYGYQKSFSNQLWHQSMPL</sequence>
<evidence type="ECO:0000259" key="6">
    <source>
        <dbReference type="PROSITE" id="PS51635"/>
    </source>
</evidence>
<reference evidence="7 8" key="1">
    <citation type="submission" date="2021-02" db="EMBL/GenBank/DDBJ databases">
        <authorList>
            <person name="Park J.-S."/>
        </authorList>
    </citation>
    <scope>NUCLEOTIDE SEQUENCE [LARGE SCALE GENOMIC DNA]</scope>
    <source>
        <strain evidence="7 8">188UL20-2</strain>
    </source>
</reference>
<keyword evidence="8" id="KW-1185">Reference proteome</keyword>
<accession>A0ABS2HCJ3</accession>
<keyword evidence="3 4" id="KW-0443">Lipid metabolism</keyword>
<evidence type="ECO:0000256" key="3">
    <source>
        <dbReference type="ARBA" id="ARBA00023098"/>
    </source>
</evidence>
<feature type="short sequence motif" description="DGA/G" evidence="4">
    <location>
        <begin position="260"/>
        <end position="262"/>
    </location>
</feature>
<feature type="chain" id="PRO_5045285332" evidence="5">
    <location>
        <begin position="19"/>
        <end position="391"/>
    </location>
</feature>
<keyword evidence="1 4" id="KW-0378">Hydrolase</keyword>
<evidence type="ECO:0000256" key="4">
    <source>
        <dbReference type="PROSITE-ProRule" id="PRU01161"/>
    </source>
</evidence>